<evidence type="ECO:0000259" key="1">
    <source>
        <dbReference type="Pfam" id="PF24809"/>
    </source>
</evidence>
<evidence type="ECO:0000313" key="3">
    <source>
        <dbReference type="Proteomes" id="UP000240883"/>
    </source>
</evidence>
<protein>
    <recommendedName>
        <fullName evidence="1">DUF7708 domain-containing protein</fullName>
    </recommendedName>
</protein>
<dbReference type="EMBL" id="KZ678130">
    <property type="protein sequence ID" value="PSN71796.1"/>
    <property type="molecule type" value="Genomic_DNA"/>
</dbReference>
<dbReference type="InterPro" id="IPR056125">
    <property type="entry name" value="DUF7708"/>
</dbReference>
<keyword evidence="3" id="KW-1185">Reference proteome</keyword>
<sequence>MDEEFEDRRLVRIYSFHAKERNPEESDAHALACVLSQNEPSLEDIKKPWRHFFEPWDENEPEKNPITSVLSTEAGNLQKAWQEFQRQSPHEERIEINNSEPTPKGFIAVVESAAKIWQKKREMGKRGKATGYFHRICDTIDAHSNILELVPRGNEYVSLFTGTITSIVKASVNHEQIAEELGRAICEVSEHVAECDIELKLYRTEEITRAVADLYAHVFLFLGDTLQWYMKKRRQRLRDSFNEKFSDELHKAMDQIKGKSERIRRMAAHGTAAEQRVSRLVTEATFDSTQQLGNDIRLGLQNVERRQAETSHNLQLFSERLQRERTELREGHKRLMNLQENLFKYLHHSVKSRPLEVAAQLFIGGTPLSQSDFNPSYHTRSIMAGYQRSEILANSANLEDFFHRDRVRLSCDRFLVDLVDTESMSRIVEWTMADEAHMLYIAGPYFEGDEFESSEKFMAAKFVEFASDSRVPVASYFCELRRRESLIGDETMEMRGATQLVYGLIRQLLEFMPLEFESSTDFSAERFEVLQGSEDGWRDALRLLGDIADSLPRQVICVINGLNWLDSRDTATRLSDLVATLRKDKLKVLFTAAGESRTLLKVLSRSEVFISDSPLAGSQGRFEEAHMLL</sequence>
<proteinExistence type="predicted"/>
<dbReference type="OrthoDB" id="4840035at2759"/>
<dbReference type="PANTHER" id="PTHR40619:SF3">
    <property type="entry name" value="FUNGAL STAND N-TERMINAL GOODBYE DOMAIN-CONTAINING PROTEIN"/>
    <property type="match status" value="1"/>
</dbReference>
<dbReference type="Pfam" id="PF24809">
    <property type="entry name" value="DUF7708"/>
    <property type="match status" value="1"/>
</dbReference>
<dbReference type="PANTHER" id="PTHR40619">
    <property type="entry name" value="FUNGAL STAND N-TERMINAL GOODBYE DOMAIN-CONTAINING PROTEIN"/>
    <property type="match status" value="1"/>
</dbReference>
<organism evidence="2 3">
    <name type="scientific">Corynespora cassiicola Philippines</name>
    <dbReference type="NCBI Taxonomy" id="1448308"/>
    <lineage>
        <taxon>Eukaryota</taxon>
        <taxon>Fungi</taxon>
        <taxon>Dikarya</taxon>
        <taxon>Ascomycota</taxon>
        <taxon>Pezizomycotina</taxon>
        <taxon>Dothideomycetes</taxon>
        <taxon>Pleosporomycetidae</taxon>
        <taxon>Pleosporales</taxon>
        <taxon>Corynesporascaceae</taxon>
        <taxon>Corynespora</taxon>
    </lineage>
</organism>
<dbReference type="STRING" id="1448308.A0A2T2P2Q8"/>
<dbReference type="AlphaFoldDB" id="A0A2T2P2Q8"/>
<name>A0A2T2P2Q8_CORCC</name>
<gene>
    <name evidence="2" type="ORF">BS50DRAFT_672718</name>
</gene>
<reference evidence="2 3" key="1">
    <citation type="journal article" date="2018" name="Front. Microbiol.">
        <title>Genome-Wide Analysis of Corynespora cassiicola Leaf Fall Disease Putative Effectors.</title>
        <authorList>
            <person name="Lopez D."/>
            <person name="Ribeiro S."/>
            <person name="Label P."/>
            <person name="Fumanal B."/>
            <person name="Venisse J.S."/>
            <person name="Kohler A."/>
            <person name="de Oliveira R.R."/>
            <person name="Labutti K."/>
            <person name="Lipzen A."/>
            <person name="Lail K."/>
            <person name="Bauer D."/>
            <person name="Ohm R.A."/>
            <person name="Barry K.W."/>
            <person name="Spatafora J."/>
            <person name="Grigoriev I.V."/>
            <person name="Martin F.M."/>
            <person name="Pujade-Renaud V."/>
        </authorList>
    </citation>
    <scope>NUCLEOTIDE SEQUENCE [LARGE SCALE GENOMIC DNA]</scope>
    <source>
        <strain evidence="2 3">Philippines</strain>
    </source>
</reference>
<evidence type="ECO:0000313" key="2">
    <source>
        <dbReference type="EMBL" id="PSN71796.1"/>
    </source>
</evidence>
<feature type="domain" description="DUF7708" evidence="1">
    <location>
        <begin position="133"/>
        <end position="275"/>
    </location>
</feature>
<accession>A0A2T2P2Q8</accession>
<dbReference type="Proteomes" id="UP000240883">
    <property type="component" value="Unassembled WGS sequence"/>
</dbReference>